<dbReference type="EMBL" id="LGCL01000026">
    <property type="protein sequence ID" value="KPL76058.1"/>
    <property type="molecule type" value="Genomic_DNA"/>
</dbReference>
<feature type="domain" description="Glycosyltransferase RgtA/B/C/D-like" evidence="9">
    <location>
        <begin position="83"/>
        <end position="239"/>
    </location>
</feature>
<proteinExistence type="predicted"/>
<feature type="transmembrane region" description="Helical" evidence="8">
    <location>
        <begin position="330"/>
        <end position="346"/>
    </location>
</feature>
<dbReference type="PANTHER" id="PTHR33908">
    <property type="entry name" value="MANNOSYLTRANSFERASE YKCB-RELATED"/>
    <property type="match status" value="1"/>
</dbReference>
<dbReference type="InterPro" id="IPR050297">
    <property type="entry name" value="LipidA_mod_glycosyltrf_83"/>
</dbReference>
<dbReference type="GO" id="GO:0005886">
    <property type="term" value="C:plasma membrane"/>
    <property type="evidence" value="ECO:0007669"/>
    <property type="project" value="UniProtKB-SubCell"/>
</dbReference>
<keyword evidence="7 8" id="KW-0472">Membrane</keyword>
<accession>A0A0N8GMR8</accession>
<keyword evidence="5 8" id="KW-0812">Transmembrane</keyword>
<gene>
    <name evidence="10" type="ORF">ADN00_11955</name>
</gene>
<keyword evidence="11" id="KW-1185">Reference proteome</keyword>
<keyword evidence="6 8" id="KW-1133">Transmembrane helix</keyword>
<dbReference type="RefSeq" id="WP_075063247.1">
    <property type="nucleotide sequence ID" value="NZ_LGCL01000026.1"/>
</dbReference>
<protein>
    <recommendedName>
        <fullName evidence="9">Glycosyltransferase RgtA/B/C/D-like domain-containing protein</fullName>
    </recommendedName>
</protein>
<evidence type="ECO:0000256" key="8">
    <source>
        <dbReference type="SAM" id="Phobius"/>
    </source>
</evidence>
<dbReference type="OrthoDB" id="154418at2"/>
<feature type="transmembrane region" description="Helical" evidence="8">
    <location>
        <begin position="231"/>
        <end position="252"/>
    </location>
</feature>
<feature type="transmembrane region" description="Helical" evidence="8">
    <location>
        <begin position="104"/>
        <end position="125"/>
    </location>
</feature>
<evidence type="ECO:0000256" key="1">
    <source>
        <dbReference type="ARBA" id="ARBA00004651"/>
    </source>
</evidence>
<dbReference type="GO" id="GO:0009103">
    <property type="term" value="P:lipopolysaccharide biosynthetic process"/>
    <property type="evidence" value="ECO:0007669"/>
    <property type="project" value="UniProtKB-ARBA"/>
</dbReference>
<dbReference type="STRING" id="1134406.ADN00_11955"/>
<evidence type="ECO:0000259" key="9">
    <source>
        <dbReference type="Pfam" id="PF13231"/>
    </source>
</evidence>
<evidence type="ECO:0000256" key="6">
    <source>
        <dbReference type="ARBA" id="ARBA00022989"/>
    </source>
</evidence>
<evidence type="ECO:0000313" key="10">
    <source>
        <dbReference type="EMBL" id="KPL76058.1"/>
    </source>
</evidence>
<keyword evidence="2" id="KW-1003">Cell membrane</keyword>
<organism evidence="10 11">
    <name type="scientific">Ornatilinea apprima</name>
    <dbReference type="NCBI Taxonomy" id="1134406"/>
    <lineage>
        <taxon>Bacteria</taxon>
        <taxon>Bacillati</taxon>
        <taxon>Chloroflexota</taxon>
        <taxon>Anaerolineae</taxon>
        <taxon>Anaerolineales</taxon>
        <taxon>Anaerolineaceae</taxon>
        <taxon>Ornatilinea</taxon>
    </lineage>
</organism>
<comment type="subcellular location">
    <subcellularLocation>
        <location evidence="1">Cell membrane</location>
        <topology evidence="1">Multi-pass membrane protein</topology>
    </subcellularLocation>
</comment>
<dbReference type="InterPro" id="IPR038731">
    <property type="entry name" value="RgtA/B/C-like"/>
</dbReference>
<keyword evidence="4" id="KW-0808">Transferase</keyword>
<comment type="caution">
    <text evidence="10">The sequence shown here is derived from an EMBL/GenBank/DDBJ whole genome shotgun (WGS) entry which is preliminary data.</text>
</comment>
<evidence type="ECO:0000256" key="3">
    <source>
        <dbReference type="ARBA" id="ARBA00022676"/>
    </source>
</evidence>
<dbReference type="Proteomes" id="UP000050417">
    <property type="component" value="Unassembled WGS sequence"/>
</dbReference>
<evidence type="ECO:0000256" key="4">
    <source>
        <dbReference type="ARBA" id="ARBA00022679"/>
    </source>
</evidence>
<dbReference type="PANTHER" id="PTHR33908:SF11">
    <property type="entry name" value="MEMBRANE PROTEIN"/>
    <property type="match status" value="1"/>
</dbReference>
<reference evidence="10 11" key="1">
    <citation type="submission" date="2015-07" db="EMBL/GenBank/DDBJ databases">
        <title>Genome sequence of Ornatilinea apprima DSM 23815.</title>
        <authorList>
            <person name="Hemp J."/>
            <person name="Ward L.M."/>
            <person name="Pace L.A."/>
            <person name="Fischer W.W."/>
        </authorList>
    </citation>
    <scope>NUCLEOTIDE SEQUENCE [LARGE SCALE GENOMIC DNA]</scope>
    <source>
        <strain evidence="10 11">P3M-1</strain>
    </source>
</reference>
<evidence type="ECO:0000256" key="7">
    <source>
        <dbReference type="ARBA" id="ARBA00023136"/>
    </source>
</evidence>
<feature type="transmembrane region" description="Helical" evidence="8">
    <location>
        <begin position="201"/>
        <end position="219"/>
    </location>
</feature>
<evidence type="ECO:0000313" key="11">
    <source>
        <dbReference type="Proteomes" id="UP000050417"/>
    </source>
</evidence>
<feature type="transmembrane region" description="Helical" evidence="8">
    <location>
        <begin position="272"/>
        <end position="297"/>
    </location>
</feature>
<name>A0A0N8GMR8_9CHLR</name>
<feature type="transmembrane region" description="Helical" evidence="8">
    <location>
        <begin position="358"/>
        <end position="377"/>
    </location>
</feature>
<keyword evidence="3" id="KW-0328">Glycosyltransferase</keyword>
<sequence length="502" mass="57215">MNSLDQFLEKRKWLLALSLLFIFGLGLAVRFYDLQDPPMDFHPTRQFHSILMARGMYYQNLEGIPEWKREMAVQQWKAEGLIEPPFMEWLAAQTYRVTGQEAVWYARIYSILFWTAGGIGLFLLAKELAGNTAGIFAAAYYMLLKYAGIASRSFQPDPLMTALIVLALWALVRWSKEPNWKWSITAGLLAGLAILTKSVAVFFVGPAFLVVVVLSMGLLKALRSPKVWGMGVLAVVPYAMFHIYGMYISGLLREQFSLRFFPQLWTDPVFYLQWKGLIASTVGFEWFLLALLGIMLLRERTARGLLLAAFGGYFVYGLTFAYHISTHDYYQLPLIPLVALGLAGGVDSLVRGIQAKKWLAYPLLAGVLLFAVVTSAWDIRVALKRDDFRNEAVFWTRLSEKLGDNVSVVALSQNYSYPLKYWGWMQVTNWMTAGDFNYRKLAGVEFDVQKLFEEETAGKDYFIVTLLDDLNNQPEVKELLDANYPVFEQSSDYVIYDLRGQK</sequence>
<dbReference type="GO" id="GO:0016763">
    <property type="term" value="F:pentosyltransferase activity"/>
    <property type="evidence" value="ECO:0007669"/>
    <property type="project" value="TreeGrafter"/>
</dbReference>
<feature type="transmembrane region" description="Helical" evidence="8">
    <location>
        <begin position="12"/>
        <end position="32"/>
    </location>
</feature>
<dbReference type="AlphaFoldDB" id="A0A0N8GMR8"/>
<feature type="transmembrane region" description="Helical" evidence="8">
    <location>
        <begin position="132"/>
        <end position="149"/>
    </location>
</feature>
<evidence type="ECO:0000256" key="2">
    <source>
        <dbReference type="ARBA" id="ARBA00022475"/>
    </source>
</evidence>
<dbReference type="Pfam" id="PF13231">
    <property type="entry name" value="PMT_2"/>
    <property type="match status" value="1"/>
</dbReference>
<evidence type="ECO:0000256" key="5">
    <source>
        <dbReference type="ARBA" id="ARBA00022692"/>
    </source>
</evidence>
<feature type="transmembrane region" description="Helical" evidence="8">
    <location>
        <begin position="304"/>
        <end position="324"/>
    </location>
</feature>